<keyword evidence="3" id="KW-1185">Reference proteome</keyword>
<feature type="transmembrane region" description="Helical" evidence="1">
    <location>
        <begin position="157"/>
        <end position="176"/>
    </location>
</feature>
<feature type="transmembrane region" description="Helical" evidence="1">
    <location>
        <begin position="76"/>
        <end position="94"/>
    </location>
</feature>
<accession>A0ABY6G4X4</accession>
<dbReference type="Proteomes" id="UP001164305">
    <property type="component" value="Chromosome"/>
</dbReference>
<evidence type="ECO:0000313" key="3">
    <source>
        <dbReference type="Proteomes" id="UP001164305"/>
    </source>
</evidence>
<name>A0ABY6G4X4_9MICO</name>
<evidence type="ECO:0000313" key="2">
    <source>
        <dbReference type="EMBL" id="UYG18162.1"/>
    </source>
</evidence>
<dbReference type="EMBL" id="CP107020">
    <property type="protein sequence ID" value="UYG18162.1"/>
    <property type="molecule type" value="Genomic_DNA"/>
</dbReference>
<feature type="transmembrane region" description="Helical" evidence="1">
    <location>
        <begin position="344"/>
        <end position="365"/>
    </location>
</feature>
<feature type="transmembrane region" description="Helical" evidence="1">
    <location>
        <begin position="33"/>
        <end position="56"/>
    </location>
</feature>
<keyword evidence="1" id="KW-0472">Membrane</keyword>
<protein>
    <recommendedName>
        <fullName evidence="4">ABC transporter permease</fullName>
    </recommendedName>
</protein>
<organism evidence="2 3">
    <name type="scientific">Brachybacterium huguangmaarense</name>
    <dbReference type="NCBI Taxonomy" id="1652028"/>
    <lineage>
        <taxon>Bacteria</taxon>
        <taxon>Bacillati</taxon>
        <taxon>Actinomycetota</taxon>
        <taxon>Actinomycetes</taxon>
        <taxon>Micrococcales</taxon>
        <taxon>Dermabacteraceae</taxon>
        <taxon>Brachybacterium</taxon>
    </lineage>
</organism>
<dbReference type="RefSeq" id="WP_263595355.1">
    <property type="nucleotide sequence ID" value="NZ_CP107020.1"/>
</dbReference>
<feature type="transmembrane region" description="Helical" evidence="1">
    <location>
        <begin position="319"/>
        <end position="338"/>
    </location>
</feature>
<feature type="transmembrane region" description="Helical" evidence="1">
    <location>
        <begin position="123"/>
        <end position="145"/>
    </location>
</feature>
<proteinExistence type="predicted"/>
<evidence type="ECO:0000256" key="1">
    <source>
        <dbReference type="SAM" id="Phobius"/>
    </source>
</evidence>
<reference evidence="2" key="1">
    <citation type="submission" date="2022-10" db="EMBL/GenBank/DDBJ databases">
        <title>Whole-Genome Sequencing of Brachybacterium huguangmaarense BRM-3, Isolated from Betula schmidtii.</title>
        <authorList>
            <person name="Haam D."/>
        </authorList>
    </citation>
    <scope>NUCLEOTIDE SEQUENCE</scope>
    <source>
        <strain evidence="2">BRM-3</strain>
    </source>
</reference>
<feature type="transmembrane region" description="Helical" evidence="1">
    <location>
        <begin position="220"/>
        <end position="242"/>
    </location>
</feature>
<feature type="transmembrane region" description="Helical" evidence="1">
    <location>
        <begin position="457"/>
        <end position="485"/>
    </location>
</feature>
<feature type="transmembrane region" description="Helical" evidence="1">
    <location>
        <begin position="188"/>
        <end position="208"/>
    </location>
</feature>
<feature type="transmembrane region" description="Helical" evidence="1">
    <location>
        <begin position="491"/>
        <end position="510"/>
    </location>
</feature>
<keyword evidence="1" id="KW-0812">Transmembrane</keyword>
<sequence length="514" mass="51039">MSAAPEAAPSSSALGGAREVWDARAGAPTRGDAVYVVYVVVLGLLVLGVPAARLVVDALARPDVLPVLLAARAPQAVTAAWLVGCGGLVLAGGVRGPAVLSRFFTATLASSAMPRRRALARPFVRSTLAVAVVLGALGALVGATLEVAGHASTGDVVLGAAAWAGAGLVAGCAWLFGEIAEPFGRRAAALVLALAGAVVAAIPAGGSAPGPGAALAPHGSVLWACLLVAAGVVLVLGCVPCLDRLRGRVLAEQAARSESASLVATSGDLAGAAGTFRALPTTGRRLGAVRRRGARPVAPVLLYLLRDLVALARTPERTVLGLLAAIGAGAVLTLSPLLTGPVEGGVVVAGALALWLASSSFVDGMRHGVQTLGAPALFGQRAEHQVVLHALGPLLVLELCVALGGVAAVLGGGDPGALGLPLLAVPIVVLDRLRDAAKGPLPLRLTMPMPTPQGDPVVLMMIAWQIDALLLALVLVGAIAVGLAFGLETGLVLTGLGAVVLVLGVVSRLAKLRG</sequence>
<keyword evidence="1" id="KW-1133">Transmembrane helix</keyword>
<evidence type="ECO:0008006" key="4">
    <source>
        <dbReference type="Google" id="ProtNLM"/>
    </source>
</evidence>
<gene>
    <name evidence="2" type="ORF">BRM3_07120</name>
</gene>
<feature type="transmembrane region" description="Helical" evidence="1">
    <location>
        <begin position="386"/>
        <end position="410"/>
    </location>
</feature>